<dbReference type="InterPro" id="IPR046374">
    <property type="entry name" value="PDI_a_PDIR"/>
</dbReference>
<evidence type="ECO:0000256" key="2">
    <source>
        <dbReference type="SAM" id="MobiDB-lite"/>
    </source>
</evidence>
<feature type="chain" id="PRO_5011990882" evidence="3">
    <location>
        <begin position="21"/>
        <end position="638"/>
    </location>
</feature>
<dbReference type="PROSITE" id="PS51352">
    <property type="entry name" value="THIOREDOXIN_2"/>
    <property type="match status" value="4"/>
</dbReference>
<name>A0A224XK72_9HEMI</name>
<keyword evidence="3" id="KW-0732">Signal</keyword>
<evidence type="ECO:0000259" key="4">
    <source>
        <dbReference type="PROSITE" id="PS51352"/>
    </source>
</evidence>
<feature type="domain" description="Thioredoxin" evidence="4">
    <location>
        <begin position="380"/>
        <end position="504"/>
    </location>
</feature>
<feature type="domain" description="Thioredoxin" evidence="4">
    <location>
        <begin position="512"/>
        <end position="634"/>
    </location>
</feature>
<proteinExistence type="inferred from homology"/>
<dbReference type="InterPro" id="IPR036249">
    <property type="entry name" value="Thioredoxin-like_sf"/>
</dbReference>
<accession>A0A224XK72</accession>
<evidence type="ECO:0000256" key="3">
    <source>
        <dbReference type="SAM" id="SignalP"/>
    </source>
</evidence>
<dbReference type="EMBL" id="GFTR01007576">
    <property type="protein sequence ID" value="JAW08850.1"/>
    <property type="molecule type" value="Transcribed_RNA"/>
</dbReference>
<dbReference type="GO" id="GO:0003756">
    <property type="term" value="F:protein disulfide isomerase activity"/>
    <property type="evidence" value="ECO:0007669"/>
    <property type="project" value="InterPro"/>
</dbReference>
<organism evidence="5">
    <name type="scientific">Panstrongylus lignarius</name>
    <dbReference type="NCBI Taxonomy" id="156445"/>
    <lineage>
        <taxon>Eukaryota</taxon>
        <taxon>Metazoa</taxon>
        <taxon>Ecdysozoa</taxon>
        <taxon>Arthropoda</taxon>
        <taxon>Hexapoda</taxon>
        <taxon>Insecta</taxon>
        <taxon>Pterygota</taxon>
        <taxon>Neoptera</taxon>
        <taxon>Paraneoptera</taxon>
        <taxon>Hemiptera</taxon>
        <taxon>Heteroptera</taxon>
        <taxon>Panheteroptera</taxon>
        <taxon>Cimicomorpha</taxon>
        <taxon>Reduviidae</taxon>
        <taxon>Triatominae</taxon>
        <taxon>Panstrongylus</taxon>
    </lineage>
</organism>
<dbReference type="PROSITE" id="PS00194">
    <property type="entry name" value="THIOREDOXIN_1"/>
    <property type="match status" value="2"/>
</dbReference>
<dbReference type="InterPro" id="IPR051063">
    <property type="entry name" value="PDI"/>
</dbReference>
<dbReference type="CDD" id="cd02997">
    <property type="entry name" value="PDI_a_PDIR"/>
    <property type="match status" value="2"/>
</dbReference>
<sequence length="638" mass="72779">MKIVLTFLFVACWSMLAVLCKQGQRTSSTDEVTDIKEFKKILRTKNNVLVCFINNPKKALGMLTIFKEAAEIIRGQGTMLIVECTGETKKLCKKLKIPTEVPYTLRHYKDGDFHKVYERKETAASIVSFMRDPTGDIPWNEDDSLGSDVIHLSNLQSLLKLVRKETRPVLIMFYAPWCGFCKQLKPEYSKAATTLKSKAVLAAIDVNRPENTPVRAAFNITGFPTLHYFKNGEWGSTYDGENKHDDLVNFVNNDGKSPPKPKEPEWSDSPTDVVHLTEETFANTASQEESMLVMFYAPWCGHCKRLKPEYEKAATQMKTENIKGILAAVDATKEQTLAKKFKVKGYPTIKYYSAGQERWDVPHLRDADKILSFMKKPKKPEPTAQVVEPEWENIDTEVVHLNSENFKPVLKKKRHALVMFYAPWCGHCKATKPEFISAAEEVKDNLRMAFAALDCTKHQTLCTLYEVTGYPTFKYFHYYNKATDEYTGGRKKTDFLAYMRLKDEDRSTKDIPAEPEPMPVWSDITGSDQIIQLTDSNHQQILKKHASTLVMFFDTGCSTCNELMKDFAKASKSLDPSTTVLAACDCKENEKLIVQYNITNRPVLKYFKNGRYISDYKGNVTKPEIESFVHSLITKDEL</sequence>
<comment type="similarity">
    <text evidence="1">Belongs to the protein disulfide isomerase family.</text>
</comment>
<feature type="domain" description="Thioredoxin" evidence="4">
    <location>
        <begin position="118"/>
        <end position="256"/>
    </location>
</feature>
<dbReference type="InterPro" id="IPR017937">
    <property type="entry name" value="Thioredoxin_CS"/>
</dbReference>
<evidence type="ECO:0000256" key="1">
    <source>
        <dbReference type="ARBA" id="ARBA00006347"/>
    </source>
</evidence>
<dbReference type="Pfam" id="PF00085">
    <property type="entry name" value="Thioredoxin"/>
    <property type="match status" value="4"/>
</dbReference>
<dbReference type="SUPFAM" id="SSF52833">
    <property type="entry name" value="Thioredoxin-like"/>
    <property type="match status" value="5"/>
</dbReference>
<dbReference type="AlphaFoldDB" id="A0A224XK72"/>
<dbReference type="PANTHER" id="PTHR45672">
    <property type="entry name" value="PROTEIN DISULFIDE-ISOMERASE C17H9.14C-RELATED"/>
    <property type="match status" value="1"/>
</dbReference>
<feature type="domain" description="Thioredoxin" evidence="4">
    <location>
        <begin position="257"/>
        <end position="379"/>
    </location>
</feature>
<dbReference type="InterPro" id="IPR013766">
    <property type="entry name" value="Thioredoxin_domain"/>
</dbReference>
<keyword evidence="5" id="KW-0413">Isomerase</keyword>
<reference evidence="5" key="1">
    <citation type="journal article" date="2018" name="PLoS Negl. Trop. Dis.">
        <title>An insight into the salivary gland and fat body transcriptome of Panstrongylus lignarius (Hemiptera: Heteroptera), the main vector of Chagas disease in Peru.</title>
        <authorList>
            <person name="Nevoa J.C."/>
            <person name="Mendes M.T."/>
            <person name="da Silva M.V."/>
            <person name="Soares S.C."/>
            <person name="Oliveira C.J.F."/>
            <person name="Ribeiro J.M.C."/>
        </authorList>
    </citation>
    <scope>NUCLEOTIDE SEQUENCE</scope>
</reference>
<dbReference type="PRINTS" id="PR00421">
    <property type="entry name" value="THIOREDOXIN"/>
</dbReference>
<dbReference type="GO" id="GO:0005783">
    <property type="term" value="C:endoplasmic reticulum"/>
    <property type="evidence" value="ECO:0007669"/>
    <property type="project" value="TreeGrafter"/>
</dbReference>
<protein>
    <submittedName>
        <fullName evidence="5">Protein disulfide-isomerase a5</fullName>
    </submittedName>
</protein>
<evidence type="ECO:0000313" key="5">
    <source>
        <dbReference type="EMBL" id="JAW08850.1"/>
    </source>
</evidence>
<feature type="region of interest" description="Disordered" evidence="2">
    <location>
        <begin position="250"/>
        <end position="269"/>
    </location>
</feature>
<dbReference type="Gene3D" id="3.40.30.10">
    <property type="entry name" value="Glutaredoxin"/>
    <property type="match status" value="5"/>
</dbReference>
<feature type="signal peptide" evidence="3">
    <location>
        <begin position="1"/>
        <end position="20"/>
    </location>
</feature>
<dbReference type="GO" id="GO:0006457">
    <property type="term" value="P:protein folding"/>
    <property type="evidence" value="ECO:0007669"/>
    <property type="project" value="TreeGrafter"/>
</dbReference>
<dbReference type="PANTHER" id="PTHR45672:SF2">
    <property type="entry name" value="PROTEIN DISULFIDE-ISOMERASE A5"/>
    <property type="match status" value="1"/>
</dbReference>